<keyword evidence="2" id="KW-0560">Oxidoreductase</keyword>
<accession>A0A5C1NNJ7</accession>
<feature type="domain" description="ABM" evidence="1">
    <location>
        <begin position="3"/>
        <end position="95"/>
    </location>
</feature>
<protein>
    <submittedName>
        <fullName evidence="2">Antibiotic biosynthesis monooxygenase</fullName>
    </submittedName>
</protein>
<evidence type="ECO:0000313" key="2">
    <source>
        <dbReference type="EMBL" id="QEM84053.1"/>
    </source>
</evidence>
<evidence type="ECO:0000259" key="1">
    <source>
        <dbReference type="PROSITE" id="PS51725"/>
    </source>
</evidence>
<keyword evidence="3" id="KW-1185">Reference proteome</keyword>
<reference evidence="2" key="1">
    <citation type="submission" date="2021-02" db="EMBL/GenBank/DDBJ databases">
        <title>Strain Y2R2, a novel species of the genus Halomonas.</title>
        <authorList>
            <person name="Huang H."/>
        </authorList>
    </citation>
    <scope>NUCLEOTIDE SEQUENCE</scope>
    <source>
        <strain evidence="2">Y2R2</strain>
    </source>
</reference>
<sequence>MPKVILKGFIIIPNRDLEMVKQELPVHIELTRSEPGCLVFVVTPDKSHPNRFAVYEEFADREAFDTHQARVKNSRWGRVTSNAERHYEIIESTHV</sequence>
<dbReference type="Proteomes" id="UP000324285">
    <property type="component" value="Chromosome"/>
</dbReference>
<dbReference type="PROSITE" id="PS51725">
    <property type="entry name" value="ABM"/>
    <property type="match status" value="1"/>
</dbReference>
<proteinExistence type="predicted"/>
<dbReference type="Gene3D" id="3.30.70.100">
    <property type="match status" value="1"/>
</dbReference>
<organism evidence="2 3">
    <name type="scientific">Halomonas binhaiensis</name>
    <dbReference type="NCBI Taxonomy" id="2562282"/>
    <lineage>
        <taxon>Bacteria</taxon>
        <taxon>Pseudomonadati</taxon>
        <taxon>Pseudomonadota</taxon>
        <taxon>Gammaproteobacteria</taxon>
        <taxon>Oceanospirillales</taxon>
        <taxon>Halomonadaceae</taxon>
        <taxon>Halomonas</taxon>
    </lineage>
</organism>
<gene>
    <name evidence="2" type="ORF">E4T21_11630</name>
</gene>
<dbReference type="GO" id="GO:0004497">
    <property type="term" value="F:monooxygenase activity"/>
    <property type="evidence" value="ECO:0007669"/>
    <property type="project" value="UniProtKB-KW"/>
</dbReference>
<dbReference type="AlphaFoldDB" id="A0A5C1NNJ7"/>
<dbReference type="OrthoDB" id="9812192at2"/>
<dbReference type="Pfam" id="PF03992">
    <property type="entry name" value="ABM"/>
    <property type="match status" value="1"/>
</dbReference>
<dbReference type="EMBL" id="CP038437">
    <property type="protein sequence ID" value="QEM84053.1"/>
    <property type="molecule type" value="Genomic_DNA"/>
</dbReference>
<dbReference type="KEGG" id="hbh:E4T21_11630"/>
<evidence type="ECO:0000313" key="3">
    <source>
        <dbReference type="Proteomes" id="UP000324285"/>
    </source>
</evidence>
<name>A0A5C1NNJ7_9GAMM</name>
<dbReference type="InterPro" id="IPR007138">
    <property type="entry name" value="ABM_dom"/>
</dbReference>
<keyword evidence="2" id="KW-0503">Monooxygenase</keyword>
<dbReference type="SUPFAM" id="SSF54909">
    <property type="entry name" value="Dimeric alpha+beta barrel"/>
    <property type="match status" value="1"/>
</dbReference>
<dbReference type="InterPro" id="IPR011008">
    <property type="entry name" value="Dimeric_a/b-barrel"/>
</dbReference>